<dbReference type="GO" id="GO:0016791">
    <property type="term" value="F:phosphatase activity"/>
    <property type="evidence" value="ECO:0007669"/>
    <property type="project" value="UniProtKB-ARBA"/>
</dbReference>
<reference evidence="2" key="1">
    <citation type="submission" date="2023-08" db="EMBL/GenBank/DDBJ databases">
        <title>Black Yeasts Isolated from many extreme environments.</title>
        <authorList>
            <person name="Coleine C."/>
            <person name="Stajich J.E."/>
            <person name="Selbmann L."/>
        </authorList>
    </citation>
    <scope>NUCLEOTIDE SEQUENCE</scope>
    <source>
        <strain evidence="2">CCFEE 5401</strain>
    </source>
</reference>
<sequence length="1195" mass="133245">MSARVMPLQAYAIRHRGLGIGKQLLICQRWTASGRKWYSPKTTEESSSRAHNGTAAQAQPITHLLGTITTGNAQRSSVDDLLHSLQEKRAGNTVQIGSGSSLLTLLFSPTYAQHALDSRVPMDFLKALLPEKHDALTKPVDVLTAVVDRLPSDSERLVGEEGMAYIFGATRSQLQADMETPFDAAVQKPGSLKFVLQPHQHRPWQYTIQVPLAQTVFSTGKPSTLLYRRYEHQGEKGPVRVESRFLESKTLPLPFVKRAGAVCTFVPLVPLTPFRIIRNAMGNIVRSLSSNTALDESKASAPDTASQPASQELEAVVSSYFKANSMSPEAVNVWALIVPHTKMAWSRLHHEHGTVRTLRRFSGDDIRKTWTSVDPMPKHIAIAANAVNSAVLRLLRNGGRLHRVLSGGGGWGKKAGLLSLDPDTIYSSRELRGEKGWDFDFDGEGAEAIEKQQRQALGELVKEGESIMFLLAPRDGGRFEEGSALVWDFMNKADQAAIFGAIPSTIDMMPDNSTIGEEDSQAMVRHHRGLFGALSEGGLALTIARHDATYRHTTHVPDANVVQTKFDVPFSHLRITESGDYVHTNPDQRMVLGKQRRWTEADGYFQAAENSEIEEDHNVVPARLEPPPLPTQHQSPPSQRRLDQRPQQATPVRRYLSATPPECVSVPERKDSTQVRRRAQQGHIHRYIQHGAEANISPSSTRRRRLPSEAVDRRDAASDQTTADVQEPGPSSPLPQGRSQMPPVQVGMQDHSHKRRAQPTPPDLVRFSISRVRTVLSHPTLRIRRAHLPLETGDKIEATWKQRKVLQAKDEARLHHLRARETEKRAAQADQEELWDMMAQSRGTLANLEKRSSLGARAQKTLEDNVKRFARGRNYGIPVRPAQALVDVPMTSSIWTKNNKSYILFGTVLQMPPPSTGRPRVLLFDIGGVCVVSPFQAILDYEKSRNIPPNWINHSIAASAPNGAWQKIERGDILMDAEFFREFKADLSNEQRWRTYYAKHVAATRKEKLSDAAEETAFQAPPVPDIDAEWLYWEMMRIAREPDPHMYPALLKLRAAADASKGQLILAALSNTSIFPVDHPFNDSMEPGSPSKNKALQGIFDVFISSAHVGMRKPDEEIYRYTITRVHEFVKTKFGGLGVKAEDFVFVDDIGANLRTARRLGMRTIKVDLGRADRGVLELEKVTGLNLRGDGKAKL</sequence>
<feature type="compositionally biased region" description="Basic and acidic residues" evidence="1">
    <location>
        <begin position="706"/>
        <end position="717"/>
    </location>
</feature>
<proteinExistence type="predicted"/>
<protein>
    <recommendedName>
        <fullName evidence="4">HAD-like protein</fullName>
    </recommendedName>
</protein>
<dbReference type="Proteomes" id="UP001310890">
    <property type="component" value="Unassembled WGS sequence"/>
</dbReference>
<dbReference type="Gene3D" id="3.40.50.1000">
    <property type="entry name" value="HAD superfamily/HAD-like"/>
    <property type="match status" value="1"/>
</dbReference>
<feature type="region of interest" description="Disordered" evidence="1">
    <location>
        <begin position="611"/>
        <end position="761"/>
    </location>
</feature>
<dbReference type="AlphaFoldDB" id="A0AAN7YLZ7"/>
<name>A0AAN7YLZ7_9PEZI</name>
<dbReference type="EMBL" id="JAVRRL010000083">
    <property type="protein sequence ID" value="KAK5108533.1"/>
    <property type="molecule type" value="Genomic_DNA"/>
</dbReference>
<dbReference type="PANTHER" id="PTHR47829">
    <property type="entry name" value="HYDROLASE, PUTATIVE (AFU_ORTHOLOGUE AFUA_1G12880)-RELATED"/>
    <property type="match status" value="1"/>
</dbReference>
<dbReference type="SFLD" id="SFLDG01129">
    <property type="entry name" value="C1.5:_HAD__Beta-PGM__Phosphata"/>
    <property type="match status" value="1"/>
</dbReference>
<evidence type="ECO:0000256" key="1">
    <source>
        <dbReference type="SAM" id="MobiDB-lite"/>
    </source>
</evidence>
<evidence type="ECO:0000313" key="2">
    <source>
        <dbReference type="EMBL" id="KAK5108533.1"/>
    </source>
</evidence>
<dbReference type="NCBIfam" id="TIGR01509">
    <property type="entry name" value="HAD-SF-IA-v3"/>
    <property type="match status" value="1"/>
</dbReference>
<dbReference type="InterPro" id="IPR023214">
    <property type="entry name" value="HAD_sf"/>
</dbReference>
<dbReference type="InterPro" id="IPR006439">
    <property type="entry name" value="HAD-SF_hydro_IA"/>
</dbReference>
<dbReference type="SFLD" id="SFLDS00003">
    <property type="entry name" value="Haloacid_Dehalogenase"/>
    <property type="match status" value="1"/>
</dbReference>
<dbReference type="PANTHER" id="PTHR47829:SF1">
    <property type="entry name" value="HAD FAMILY PHOSPHATASE"/>
    <property type="match status" value="1"/>
</dbReference>
<evidence type="ECO:0008006" key="4">
    <source>
        <dbReference type="Google" id="ProtNLM"/>
    </source>
</evidence>
<dbReference type="InterPro" id="IPR036412">
    <property type="entry name" value="HAD-like_sf"/>
</dbReference>
<accession>A0AAN7YLZ7</accession>
<evidence type="ECO:0000313" key="3">
    <source>
        <dbReference type="Proteomes" id="UP001310890"/>
    </source>
</evidence>
<dbReference type="Gene3D" id="1.10.150.240">
    <property type="entry name" value="Putative phosphatase, domain 2"/>
    <property type="match status" value="1"/>
</dbReference>
<comment type="caution">
    <text evidence="2">The sequence shown here is derived from an EMBL/GenBank/DDBJ whole genome shotgun (WGS) entry which is preliminary data.</text>
</comment>
<dbReference type="InterPro" id="IPR023198">
    <property type="entry name" value="PGP-like_dom2"/>
</dbReference>
<gene>
    <name evidence="2" type="ORF">LTR62_008189</name>
</gene>
<dbReference type="InterPro" id="IPR052898">
    <property type="entry name" value="ACAD10-like"/>
</dbReference>
<dbReference type="CDD" id="cd02603">
    <property type="entry name" value="HAD_sEH-N_like"/>
    <property type="match status" value="1"/>
</dbReference>
<organism evidence="2 3">
    <name type="scientific">Meristemomyces frigidus</name>
    <dbReference type="NCBI Taxonomy" id="1508187"/>
    <lineage>
        <taxon>Eukaryota</taxon>
        <taxon>Fungi</taxon>
        <taxon>Dikarya</taxon>
        <taxon>Ascomycota</taxon>
        <taxon>Pezizomycotina</taxon>
        <taxon>Dothideomycetes</taxon>
        <taxon>Dothideomycetidae</taxon>
        <taxon>Mycosphaerellales</taxon>
        <taxon>Teratosphaeriaceae</taxon>
        <taxon>Meristemomyces</taxon>
    </lineage>
</organism>
<dbReference type="SUPFAM" id="SSF56784">
    <property type="entry name" value="HAD-like"/>
    <property type="match status" value="1"/>
</dbReference>
<feature type="compositionally biased region" description="Basic residues" evidence="1">
    <location>
        <begin position="675"/>
        <end position="688"/>
    </location>
</feature>